<keyword evidence="13" id="KW-0378">Hydrolase</keyword>
<dbReference type="Proteomes" id="UP000035681">
    <property type="component" value="Unplaced"/>
</dbReference>
<evidence type="ECO:0000259" key="16">
    <source>
        <dbReference type="PROSITE" id="PS50271"/>
    </source>
</evidence>
<evidence type="ECO:0000256" key="4">
    <source>
        <dbReference type="ARBA" id="ARBA00008269"/>
    </source>
</evidence>
<dbReference type="PROSITE" id="PS00973">
    <property type="entry name" value="USP_2"/>
    <property type="match status" value="1"/>
</dbReference>
<dbReference type="GO" id="GO:0048471">
    <property type="term" value="C:perinuclear region of cytoplasm"/>
    <property type="evidence" value="ECO:0007669"/>
    <property type="project" value="UniProtKB-SubCell"/>
</dbReference>
<evidence type="ECO:0000256" key="10">
    <source>
        <dbReference type="ARBA" id="ARBA00022833"/>
    </source>
</evidence>
<feature type="compositionally biased region" description="Polar residues" evidence="14">
    <location>
        <begin position="281"/>
        <end position="300"/>
    </location>
</feature>
<evidence type="ECO:0000259" key="17">
    <source>
        <dbReference type="PROSITE" id="PS51283"/>
    </source>
</evidence>
<evidence type="ECO:0000256" key="8">
    <source>
        <dbReference type="ARBA" id="ARBA00022737"/>
    </source>
</evidence>
<dbReference type="PANTHER" id="PTHR21646">
    <property type="entry name" value="UBIQUITIN CARBOXYL-TERMINAL HYDROLASE"/>
    <property type="match status" value="1"/>
</dbReference>
<dbReference type="SMART" id="SM00695">
    <property type="entry name" value="DUSP"/>
    <property type="match status" value="1"/>
</dbReference>
<evidence type="ECO:0000256" key="9">
    <source>
        <dbReference type="ARBA" id="ARBA00022771"/>
    </source>
</evidence>
<feature type="region of interest" description="Disordered" evidence="14">
    <location>
        <begin position="278"/>
        <end position="310"/>
    </location>
</feature>
<keyword evidence="8" id="KW-0677">Repeat</keyword>
<dbReference type="PROSITE" id="PS50271">
    <property type="entry name" value="ZF_UBP"/>
    <property type="match status" value="1"/>
</dbReference>
<comment type="subcellular location">
    <subcellularLocation>
        <location evidence="2">Cytoplasm</location>
        <location evidence="2">Cytoskeleton</location>
        <location evidence="2">Microtubule organizing center</location>
        <location evidence="2">Centrosome</location>
    </subcellularLocation>
    <subcellularLocation>
        <location evidence="3">Cytoplasm</location>
        <location evidence="3">Perinuclear region</location>
    </subcellularLocation>
</comment>
<organism evidence="18 19">
    <name type="scientific">Strongyloides stercoralis</name>
    <name type="common">Threadworm</name>
    <dbReference type="NCBI Taxonomy" id="6248"/>
    <lineage>
        <taxon>Eukaryota</taxon>
        <taxon>Metazoa</taxon>
        <taxon>Ecdysozoa</taxon>
        <taxon>Nematoda</taxon>
        <taxon>Chromadorea</taxon>
        <taxon>Rhabditida</taxon>
        <taxon>Tylenchina</taxon>
        <taxon>Panagrolaimomorpha</taxon>
        <taxon>Strongyloidoidea</taxon>
        <taxon>Strongyloididae</taxon>
        <taxon>Strongyloides</taxon>
    </lineage>
</organism>
<evidence type="ECO:0000256" key="1">
    <source>
        <dbReference type="ARBA" id="ARBA00000707"/>
    </source>
</evidence>
<dbReference type="WBParaSite" id="TCONS_00005106.p1">
    <property type="protein sequence ID" value="TCONS_00005106.p1"/>
    <property type="gene ID" value="XLOC_003435"/>
</dbReference>
<dbReference type="InterPro" id="IPR018200">
    <property type="entry name" value="USP_CS"/>
</dbReference>
<dbReference type="InterPro" id="IPR013083">
    <property type="entry name" value="Znf_RING/FYVE/PHD"/>
</dbReference>
<keyword evidence="13" id="KW-0833">Ubl conjugation pathway</keyword>
<evidence type="ECO:0000256" key="14">
    <source>
        <dbReference type="SAM" id="MobiDB-lite"/>
    </source>
</evidence>
<keyword evidence="11" id="KW-0206">Cytoskeleton</keyword>
<evidence type="ECO:0000256" key="11">
    <source>
        <dbReference type="ARBA" id="ARBA00023212"/>
    </source>
</evidence>
<evidence type="ECO:0000256" key="13">
    <source>
        <dbReference type="RuleBase" id="RU366025"/>
    </source>
</evidence>
<dbReference type="Pfam" id="PF00443">
    <property type="entry name" value="UCH"/>
    <property type="match status" value="1"/>
</dbReference>
<dbReference type="GO" id="GO:0006897">
    <property type="term" value="P:endocytosis"/>
    <property type="evidence" value="ECO:0007669"/>
    <property type="project" value="UniProtKB-KW"/>
</dbReference>
<sequence>MGSIGKVGKFCPHLQECSLPLPESLEDIKKRKCCIEDCGCEVLWLCLKTGCNSYFCGKKTNNHANVHYQSHNDHSVQMAVNTKKVWCEICNIIALTQQQYHEMVKDNSQLQAYVISEKSISCMRLFELTDYDENDFTNGRGRTGLNNLGNTCYMNAALQALSNCPPLTRYFLNRFSYYEDEYDDPDRLLLNELTPVSEAYNDLLNVLWSEDRRYSISPHHILGLISGRLPQFAGYGQQDSQEFIRCFLDILHNELRRPIYKWEHDYDEKMILTHREKDIPLSSNDQSTTNTDATDSGLSSESEECSDGNNSSIGNFTKDKIIKKLPIIEEMKNNFDYNLKNVKYSKSIISEIFDGKLRSTVKCTTCNYLSHTTETFQDLSLSIPTSEHLKMVKKILEDGEECESLITTTPKNNDNLYNYILSYIIWSGRSFIYPFYSNTIGFMYNYFFSGTVDLEDCLEAFFCPEHLNGDDMYSCERCSKLRVGVKTCKLKSLPEILCIHLKRFRHDQHGYNFKVNTKVTFPICKLDVKKYIDNKILTKNASTQYDLVSLISHQGGSLDWGHYVAYCRNDMDGCWYEYNDSNVIKRDQLYILNVEAYVLFYQKRDVNRNMETIRSRTMQIINTLKEKFSRKKNNFSITDVKYISREWIYKFNLFSNPGNINNYNFLCPHGSILPPMINSISDVAVPIPARLYQYLSSQFGGGPSTGILSECKICTEMYQTYRKQCIEISDISGQNKSSILSQL</sequence>
<keyword evidence="7" id="KW-0479">Metal-binding</keyword>
<dbReference type="EC" id="3.4.19.12" evidence="13"/>
<feature type="domain" description="USP" evidence="15">
    <location>
        <begin position="143"/>
        <end position="604"/>
    </location>
</feature>
<dbReference type="GO" id="GO:0004843">
    <property type="term" value="F:cysteine-type deubiquitinase activity"/>
    <property type="evidence" value="ECO:0007669"/>
    <property type="project" value="UniProtKB-UniRule"/>
</dbReference>
<evidence type="ECO:0000259" key="15">
    <source>
        <dbReference type="PROSITE" id="PS50235"/>
    </source>
</evidence>
<feature type="domain" description="UBP-type" evidence="16">
    <location>
        <begin position="9"/>
        <end position="117"/>
    </location>
</feature>
<keyword evidence="10" id="KW-0862">Zinc</keyword>
<evidence type="ECO:0000313" key="18">
    <source>
        <dbReference type="Proteomes" id="UP000035681"/>
    </source>
</evidence>
<evidence type="ECO:0000256" key="5">
    <source>
        <dbReference type="ARBA" id="ARBA00022490"/>
    </source>
</evidence>
<dbReference type="InterPro" id="IPR038765">
    <property type="entry name" value="Papain-like_cys_pep_sf"/>
</dbReference>
<dbReference type="SUPFAM" id="SSF54001">
    <property type="entry name" value="Cysteine proteinases"/>
    <property type="match status" value="1"/>
</dbReference>
<dbReference type="GO" id="GO:0016579">
    <property type="term" value="P:protein deubiquitination"/>
    <property type="evidence" value="ECO:0007669"/>
    <property type="project" value="InterPro"/>
</dbReference>
<dbReference type="SMART" id="SM00290">
    <property type="entry name" value="ZnF_UBP"/>
    <property type="match status" value="1"/>
</dbReference>
<dbReference type="PROSITE" id="PS50235">
    <property type="entry name" value="USP_3"/>
    <property type="match status" value="1"/>
</dbReference>
<accession>A0AAF5D1M0</accession>
<evidence type="ECO:0000256" key="3">
    <source>
        <dbReference type="ARBA" id="ARBA00004556"/>
    </source>
</evidence>
<evidence type="ECO:0000256" key="12">
    <source>
        <dbReference type="PROSITE-ProRule" id="PRU00502"/>
    </source>
</evidence>
<dbReference type="InterPro" id="IPR006615">
    <property type="entry name" value="Pept_C19_DUSP"/>
</dbReference>
<reference evidence="19" key="1">
    <citation type="submission" date="2024-02" db="UniProtKB">
        <authorList>
            <consortium name="WormBaseParasite"/>
        </authorList>
    </citation>
    <scope>IDENTIFICATION</scope>
</reference>
<dbReference type="SUPFAM" id="SSF143791">
    <property type="entry name" value="DUSP-like"/>
    <property type="match status" value="1"/>
</dbReference>
<keyword evidence="5" id="KW-0963">Cytoplasm</keyword>
<name>A0AAF5D1M0_STRER</name>
<dbReference type="InterPro" id="IPR001607">
    <property type="entry name" value="Znf_UBP"/>
</dbReference>
<protein>
    <recommendedName>
        <fullName evidence="13">Ubiquitin carboxyl-terminal hydrolase</fullName>
        <ecNumber evidence="13">3.4.19.12</ecNumber>
    </recommendedName>
</protein>
<dbReference type="Pfam" id="PF02148">
    <property type="entry name" value="zf-UBP"/>
    <property type="match status" value="1"/>
</dbReference>
<evidence type="ECO:0000256" key="7">
    <source>
        <dbReference type="ARBA" id="ARBA00022723"/>
    </source>
</evidence>
<keyword evidence="9 12" id="KW-0863">Zinc-finger</keyword>
<dbReference type="InterPro" id="IPR001394">
    <property type="entry name" value="Peptidase_C19_UCH"/>
</dbReference>
<dbReference type="InterPro" id="IPR028889">
    <property type="entry name" value="USP"/>
</dbReference>
<dbReference type="GO" id="GO:0005813">
    <property type="term" value="C:centrosome"/>
    <property type="evidence" value="ECO:0007669"/>
    <property type="project" value="UniProtKB-SubCell"/>
</dbReference>
<dbReference type="GO" id="GO:0006508">
    <property type="term" value="P:proteolysis"/>
    <property type="evidence" value="ECO:0007669"/>
    <property type="project" value="UniProtKB-KW"/>
</dbReference>
<dbReference type="InterPro" id="IPR035927">
    <property type="entry name" value="DUSP-like_sf"/>
</dbReference>
<dbReference type="PANTHER" id="PTHR21646:SF86">
    <property type="entry name" value="UBIQUITIN CARBOXYL-TERMINAL HYDROLASE"/>
    <property type="match status" value="1"/>
</dbReference>
<keyword evidence="13" id="KW-0788">Thiol protease</keyword>
<keyword evidence="6" id="KW-0254">Endocytosis</keyword>
<dbReference type="GO" id="GO:0008270">
    <property type="term" value="F:zinc ion binding"/>
    <property type="evidence" value="ECO:0007669"/>
    <property type="project" value="UniProtKB-KW"/>
</dbReference>
<dbReference type="PROSITE" id="PS51283">
    <property type="entry name" value="DUSP"/>
    <property type="match status" value="1"/>
</dbReference>
<dbReference type="AlphaFoldDB" id="A0AAF5D1M0"/>
<dbReference type="Gene3D" id="3.30.40.10">
    <property type="entry name" value="Zinc/RING finger domain, C3HC4 (zinc finger)"/>
    <property type="match status" value="1"/>
</dbReference>
<proteinExistence type="inferred from homology"/>
<evidence type="ECO:0000313" key="19">
    <source>
        <dbReference type="WBParaSite" id="TCONS_00005106.p1"/>
    </source>
</evidence>
<keyword evidence="13" id="KW-0645">Protease</keyword>
<evidence type="ECO:0000256" key="2">
    <source>
        <dbReference type="ARBA" id="ARBA00004300"/>
    </source>
</evidence>
<dbReference type="SUPFAM" id="SSF57850">
    <property type="entry name" value="RING/U-box"/>
    <property type="match status" value="1"/>
</dbReference>
<comment type="similarity">
    <text evidence="4">Belongs to the peptidase C19 family. USP20/USP33 subfamily.</text>
</comment>
<evidence type="ECO:0000256" key="6">
    <source>
        <dbReference type="ARBA" id="ARBA00022583"/>
    </source>
</evidence>
<dbReference type="InterPro" id="IPR050185">
    <property type="entry name" value="Ub_carboxyl-term_hydrolase"/>
</dbReference>
<keyword evidence="18" id="KW-1185">Reference proteome</keyword>
<dbReference type="Gene3D" id="3.90.70.10">
    <property type="entry name" value="Cysteine proteinases"/>
    <property type="match status" value="1"/>
</dbReference>
<dbReference type="PROSITE" id="PS00972">
    <property type="entry name" value="USP_1"/>
    <property type="match status" value="1"/>
</dbReference>
<feature type="domain" description="DUSP" evidence="17">
    <location>
        <begin position="612"/>
        <end position="711"/>
    </location>
</feature>
<comment type="catalytic activity">
    <reaction evidence="1 13">
        <text>Thiol-dependent hydrolysis of ester, thioester, amide, peptide and isopeptide bonds formed by the C-terminal Gly of ubiquitin (a 76-residue protein attached to proteins as an intracellular targeting signal).</text>
        <dbReference type="EC" id="3.4.19.12"/>
    </reaction>
</comment>